<evidence type="ECO:0000256" key="10">
    <source>
        <dbReference type="ARBA" id="ARBA00047298"/>
    </source>
</evidence>
<dbReference type="GO" id="GO:0004692">
    <property type="term" value="F:cGMP-dependent protein kinase activity"/>
    <property type="evidence" value="ECO:0007669"/>
    <property type="project" value="UniProtKB-EC"/>
</dbReference>
<evidence type="ECO:0000256" key="11">
    <source>
        <dbReference type="ARBA" id="ARBA00047462"/>
    </source>
</evidence>
<dbReference type="PANTHER" id="PTHR24353:SF144">
    <property type="match status" value="1"/>
</dbReference>
<dbReference type="GO" id="GO:0005524">
    <property type="term" value="F:ATP binding"/>
    <property type="evidence" value="ECO:0007669"/>
    <property type="project" value="UniProtKB-KW"/>
</dbReference>
<dbReference type="SUPFAM" id="SSF51206">
    <property type="entry name" value="cAMP-binding domain-like"/>
    <property type="match status" value="2"/>
</dbReference>
<evidence type="ECO:0000256" key="7">
    <source>
        <dbReference type="ARBA" id="ARBA00022777"/>
    </source>
</evidence>
<dbReference type="InterPro" id="IPR000961">
    <property type="entry name" value="AGC-kinase_C"/>
</dbReference>
<keyword evidence="7" id="KW-0418">Kinase</keyword>
<dbReference type="Gene3D" id="3.30.200.20">
    <property type="entry name" value="Phosphorylase Kinase, domain 1"/>
    <property type="match status" value="2"/>
</dbReference>
<dbReference type="PROSITE" id="PS00108">
    <property type="entry name" value="PROTEIN_KINASE_ST"/>
    <property type="match status" value="1"/>
</dbReference>
<dbReference type="GO" id="GO:0030553">
    <property type="term" value="F:cGMP binding"/>
    <property type="evidence" value="ECO:0007669"/>
    <property type="project" value="UniProtKB-KW"/>
</dbReference>
<dbReference type="InterPro" id="IPR011009">
    <property type="entry name" value="Kinase-like_dom_sf"/>
</dbReference>
<evidence type="ECO:0000256" key="3">
    <source>
        <dbReference type="ARBA" id="ARBA00022527"/>
    </source>
</evidence>
<evidence type="ECO:0000256" key="2">
    <source>
        <dbReference type="ARBA" id="ARBA00012428"/>
    </source>
</evidence>
<dbReference type="Proteomes" id="UP001233999">
    <property type="component" value="Unassembled WGS sequence"/>
</dbReference>
<feature type="domain" description="AGC-kinase C-terminal" evidence="14">
    <location>
        <begin position="455"/>
        <end position="505"/>
    </location>
</feature>
<accession>A0AAD8A263</accession>
<dbReference type="Pfam" id="PF00027">
    <property type="entry name" value="cNMP_binding"/>
    <property type="match status" value="1"/>
</dbReference>
<dbReference type="InterPro" id="IPR000595">
    <property type="entry name" value="cNMP-bd_dom"/>
</dbReference>
<comment type="caution">
    <text evidence="15">The sequence shown here is derived from an EMBL/GenBank/DDBJ whole genome shotgun (WGS) entry which is preliminary data.</text>
</comment>
<dbReference type="PROSITE" id="PS50011">
    <property type="entry name" value="PROTEIN_KINASE_DOM"/>
    <property type="match status" value="1"/>
</dbReference>
<dbReference type="InterPro" id="IPR018490">
    <property type="entry name" value="cNMP-bd_dom_sf"/>
</dbReference>
<evidence type="ECO:0000256" key="4">
    <source>
        <dbReference type="ARBA" id="ARBA00022535"/>
    </source>
</evidence>
<feature type="domain" description="Cyclic nucleotide-binding" evidence="13">
    <location>
        <begin position="111"/>
        <end position="200"/>
    </location>
</feature>
<sequence>GETGSHLYVSAEGSFVVYVGCSKINTFGPGVAFGELAILYNTKRNATIQATMTNFDTFQSLGSQPTGISANNDAHKIARHRGISEISSQCSFVKDLSSHILAKMSDFLQVFHIFHGVSVKIAKLEHLSQMKPGAEKELGVYSHGQYFGELALLKEDTRQATVTAMAPGVECYMSDLKTFIIFIGKKEEFDRATKNQLENRRICVMLPNENNEVSAVNAISAIAHGEYGHVELNELTYVGTLGVGGFGRVELVQYKKNKKLTFNRQQEEHAYNEKGVMMACSDCPFISKLYRTYRDNKYVYFLMEACLGGDVFTHTARFMTACVVEALHYLHDRGFIYRDLKPENLLLDEKGYVKMIDFGFAKRVGHSGKTWTFAGTPEYVAPEIILNKGHDRAVDYWALGVFIHELITGRYIHFPKHVTKGAQNLVRRLCQPFPQKELDTRRLELKTSKRHKWFQDFNWEALRKRRIMAPVIRPIKGPTDLSNFDKYPKNTSVPLDETSGWDKDF</sequence>
<dbReference type="PANTHER" id="PTHR24353">
    <property type="entry name" value="CYCLIC NUCLEOTIDE-DEPENDENT PROTEIN KINASE"/>
    <property type="match status" value="1"/>
</dbReference>
<dbReference type="SMART" id="SM00133">
    <property type="entry name" value="S_TK_X"/>
    <property type="match status" value="1"/>
</dbReference>
<comment type="catalytic activity">
    <reaction evidence="10">
        <text>L-threonyl-[protein] + ATP = O-phospho-L-threonyl-[protein] + ADP + H(+)</text>
        <dbReference type="Rhea" id="RHEA:46608"/>
        <dbReference type="Rhea" id="RHEA-COMP:11060"/>
        <dbReference type="Rhea" id="RHEA-COMP:11605"/>
        <dbReference type="ChEBI" id="CHEBI:15378"/>
        <dbReference type="ChEBI" id="CHEBI:30013"/>
        <dbReference type="ChEBI" id="CHEBI:30616"/>
        <dbReference type="ChEBI" id="CHEBI:61977"/>
        <dbReference type="ChEBI" id="CHEBI:456216"/>
        <dbReference type="EC" id="2.7.11.12"/>
    </reaction>
</comment>
<evidence type="ECO:0000313" key="15">
    <source>
        <dbReference type="EMBL" id="KAJ9591021.1"/>
    </source>
</evidence>
<dbReference type="InterPro" id="IPR018488">
    <property type="entry name" value="cNMP-bd_CS"/>
</dbReference>
<dbReference type="InterPro" id="IPR000719">
    <property type="entry name" value="Prot_kinase_dom"/>
</dbReference>
<feature type="domain" description="Cyclic nucleotide-binding" evidence="13">
    <location>
        <begin position="1"/>
        <end position="51"/>
    </location>
</feature>
<dbReference type="AlphaFoldDB" id="A0AAD8A263"/>
<evidence type="ECO:0000256" key="8">
    <source>
        <dbReference type="ARBA" id="ARBA00022840"/>
    </source>
</evidence>
<gene>
    <name evidence="15" type="ORF">L9F63_027770</name>
</gene>
<dbReference type="CDD" id="cd00038">
    <property type="entry name" value="CAP_ED"/>
    <property type="match status" value="2"/>
</dbReference>
<comment type="catalytic activity">
    <reaction evidence="11">
        <text>L-seryl-[protein] + ATP = O-phospho-L-seryl-[protein] + ADP + H(+)</text>
        <dbReference type="Rhea" id="RHEA:17989"/>
        <dbReference type="Rhea" id="RHEA-COMP:9863"/>
        <dbReference type="Rhea" id="RHEA-COMP:11604"/>
        <dbReference type="ChEBI" id="CHEBI:15378"/>
        <dbReference type="ChEBI" id="CHEBI:29999"/>
        <dbReference type="ChEBI" id="CHEBI:30616"/>
        <dbReference type="ChEBI" id="CHEBI:83421"/>
        <dbReference type="ChEBI" id="CHEBI:456216"/>
        <dbReference type="EC" id="2.7.11.12"/>
    </reaction>
</comment>
<evidence type="ECO:0000256" key="6">
    <source>
        <dbReference type="ARBA" id="ARBA00022741"/>
    </source>
</evidence>
<protein>
    <recommendedName>
        <fullName evidence="2">cGMP-dependent protein kinase</fullName>
        <ecNumber evidence="2">2.7.11.12</ecNumber>
    </recommendedName>
</protein>
<evidence type="ECO:0000256" key="9">
    <source>
        <dbReference type="ARBA" id="ARBA00022992"/>
    </source>
</evidence>
<dbReference type="InterPro" id="IPR008271">
    <property type="entry name" value="Ser/Thr_kinase_AS"/>
</dbReference>
<keyword evidence="3" id="KW-0723">Serine/threonine-protein kinase</keyword>
<reference evidence="15" key="1">
    <citation type="journal article" date="2023" name="IScience">
        <title>Live-bearing cockroach genome reveals convergent evolutionary mechanisms linked to viviparity in insects and beyond.</title>
        <authorList>
            <person name="Fouks B."/>
            <person name="Harrison M.C."/>
            <person name="Mikhailova A.A."/>
            <person name="Marchal E."/>
            <person name="English S."/>
            <person name="Carruthers M."/>
            <person name="Jennings E.C."/>
            <person name="Chiamaka E.L."/>
            <person name="Frigard R.A."/>
            <person name="Pippel M."/>
            <person name="Attardo G.M."/>
            <person name="Benoit J.B."/>
            <person name="Bornberg-Bauer E."/>
            <person name="Tobe S.S."/>
        </authorList>
    </citation>
    <scope>NUCLEOTIDE SEQUENCE</scope>
    <source>
        <strain evidence="15">Stay&amp;Tobe</strain>
    </source>
</reference>
<dbReference type="Gene3D" id="1.10.510.10">
    <property type="entry name" value="Transferase(Phosphotransferase) domain 1"/>
    <property type="match status" value="2"/>
</dbReference>
<evidence type="ECO:0000256" key="5">
    <source>
        <dbReference type="ARBA" id="ARBA00022679"/>
    </source>
</evidence>
<keyword evidence="6" id="KW-0547">Nucleotide-binding</keyword>
<keyword evidence="5" id="KW-0808">Transferase</keyword>
<evidence type="ECO:0000313" key="16">
    <source>
        <dbReference type="Proteomes" id="UP001233999"/>
    </source>
</evidence>
<proteinExistence type="inferred from homology"/>
<keyword evidence="9" id="KW-0142">cGMP-binding</keyword>
<dbReference type="EMBL" id="JASPKZ010004059">
    <property type="protein sequence ID" value="KAJ9591021.1"/>
    <property type="molecule type" value="Genomic_DNA"/>
</dbReference>
<dbReference type="Pfam" id="PF00069">
    <property type="entry name" value="Pkinase"/>
    <property type="match status" value="1"/>
</dbReference>
<dbReference type="EC" id="2.7.11.12" evidence="2"/>
<organism evidence="15 16">
    <name type="scientific">Diploptera punctata</name>
    <name type="common">Pacific beetle cockroach</name>
    <dbReference type="NCBI Taxonomy" id="6984"/>
    <lineage>
        <taxon>Eukaryota</taxon>
        <taxon>Metazoa</taxon>
        <taxon>Ecdysozoa</taxon>
        <taxon>Arthropoda</taxon>
        <taxon>Hexapoda</taxon>
        <taxon>Insecta</taxon>
        <taxon>Pterygota</taxon>
        <taxon>Neoptera</taxon>
        <taxon>Polyneoptera</taxon>
        <taxon>Dictyoptera</taxon>
        <taxon>Blattodea</taxon>
        <taxon>Blaberoidea</taxon>
        <taxon>Blaberidae</taxon>
        <taxon>Diplopterinae</taxon>
        <taxon>Diploptera</taxon>
    </lineage>
</organism>
<dbReference type="SUPFAM" id="SSF56112">
    <property type="entry name" value="Protein kinase-like (PK-like)"/>
    <property type="match status" value="1"/>
</dbReference>
<keyword evidence="16" id="KW-1185">Reference proteome</keyword>
<feature type="non-terminal residue" evidence="15">
    <location>
        <position position="505"/>
    </location>
</feature>
<reference evidence="15" key="2">
    <citation type="submission" date="2023-05" db="EMBL/GenBank/DDBJ databases">
        <authorList>
            <person name="Fouks B."/>
        </authorList>
    </citation>
    <scope>NUCLEOTIDE SEQUENCE</scope>
    <source>
        <strain evidence="15">Stay&amp;Tobe</strain>
        <tissue evidence="15">Testes</tissue>
    </source>
</reference>
<feature type="domain" description="Protein kinase" evidence="12">
    <location>
        <begin position="235"/>
        <end position="505"/>
    </location>
</feature>
<dbReference type="InterPro" id="IPR014710">
    <property type="entry name" value="RmlC-like_jellyroll"/>
</dbReference>
<keyword evidence="4" id="KW-0140">cGMP</keyword>
<comment type="similarity">
    <text evidence="1">Belongs to the protein kinase superfamily. AGC Ser/Thr protein kinase family. cGMP subfamily.</text>
</comment>
<dbReference type="PROSITE" id="PS51285">
    <property type="entry name" value="AGC_KINASE_CTER"/>
    <property type="match status" value="1"/>
</dbReference>
<name>A0AAD8A263_DIPPU</name>
<dbReference type="Gene3D" id="2.60.120.10">
    <property type="entry name" value="Jelly Rolls"/>
    <property type="match status" value="2"/>
</dbReference>
<evidence type="ECO:0000259" key="12">
    <source>
        <dbReference type="PROSITE" id="PS50011"/>
    </source>
</evidence>
<dbReference type="PROSITE" id="PS50042">
    <property type="entry name" value="CNMP_BINDING_3"/>
    <property type="match status" value="2"/>
</dbReference>
<evidence type="ECO:0000256" key="1">
    <source>
        <dbReference type="ARBA" id="ARBA00006352"/>
    </source>
</evidence>
<keyword evidence="8" id="KW-0067">ATP-binding</keyword>
<dbReference type="SMART" id="SM00220">
    <property type="entry name" value="S_TKc"/>
    <property type="match status" value="1"/>
</dbReference>
<dbReference type="PROSITE" id="PS00889">
    <property type="entry name" value="CNMP_BINDING_2"/>
    <property type="match status" value="1"/>
</dbReference>
<evidence type="ECO:0000259" key="13">
    <source>
        <dbReference type="PROSITE" id="PS50042"/>
    </source>
</evidence>
<evidence type="ECO:0000259" key="14">
    <source>
        <dbReference type="PROSITE" id="PS51285"/>
    </source>
</evidence>